<dbReference type="Proteomes" id="UP000215223">
    <property type="component" value="Unassembled WGS sequence"/>
</dbReference>
<dbReference type="EMBL" id="NMQT01000073">
    <property type="protein sequence ID" value="OXM53734.1"/>
    <property type="molecule type" value="Genomic_DNA"/>
</dbReference>
<dbReference type="AlphaFoldDB" id="A0A229S557"/>
<proteinExistence type="predicted"/>
<reference evidence="2 3" key="1">
    <citation type="submission" date="2017-07" db="EMBL/GenBank/DDBJ databases">
        <title>Amycolatopsis thailandensis Genome sequencing and assembly.</title>
        <authorList>
            <person name="Kaur N."/>
            <person name="Mayilraj S."/>
        </authorList>
    </citation>
    <scope>NUCLEOTIDE SEQUENCE [LARGE SCALE GENOMIC DNA]</scope>
    <source>
        <strain evidence="2 3">JCM 16380</strain>
    </source>
</reference>
<name>A0A229S557_9PSEU</name>
<organism evidence="2 3">
    <name type="scientific">Amycolatopsis thailandensis</name>
    <dbReference type="NCBI Taxonomy" id="589330"/>
    <lineage>
        <taxon>Bacteria</taxon>
        <taxon>Bacillati</taxon>
        <taxon>Actinomycetota</taxon>
        <taxon>Actinomycetes</taxon>
        <taxon>Pseudonocardiales</taxon>
        <taxon>Pseudonocardiaceae</taxon>
        <taxon>Amycolatopsis</taxon>
    </lineage>
</organism>
<comment type="caution">
    <text evidence="2">The sequence shown here is derived from an EMBL/GenBank/DDBJ whole genome shotgun (WGS) entry which is preliminary data.</text>
</comment>
<evidence type="ECO:0000256" key="1">
    <source>
        <dbReference type="SAM" id="MobiDB-lite"/>
    </source>
</evidence>
<protein>
    <submittedName>
        <fullName evidence="2">Uncharacterized protein</fullName>
    </submittedName>
</protein>
<gene>
    <name evidence="2" type="ORF">CFP71_21215</name>
</gene>
<evidence type="ECO:0000313" key="3">
    <source>
        <dbReference type="Proteomes" id="UP000215223"/>
    </source>
</evidence>
<feature type="region of interest" description="Disordered" evidence="1">
    <location>
        <begin position="16"/>
        <end position="37"/>
    </location>
</feature>
<sequence>MIKDRDGLTWRELADRARQKGAPVPTGLFHLGNPDRPMQDFPRTKTIMGVAAALEVEPDVVAAAALESLNLQQRNVVDVHVKNARIHTGGTNPEVGGQPGERWVIITPDDETPQDVLNAFENATNLRVVLPKDASLPAETA</sequence>
<keyword evidence="3" id="KW-1185">Reference proteome</keyword>
<accession>A0A229S557</accession>
<evidence type="ECO:0000313" key="2">
    <source>
        <dbReference type="EMBL" id="OXM53734.1"/>
    </source>
</evidence>